<protein>
    <recommendedName>
        <fullName evidence="5">Major facilitator superfamily (MFS) profile domain-containing protein</fullName>
    </recommendedName>
</protein>
<evidence type="ECO:0000256" key="1">
    <source>
        <dbReference type="ARBA" id="ARBA00022692"/>
    </source>
</evidence>
<evidence type="ECO:0000313" key="7">
    <source>
        <dbReference type="Proteomes" id="UP000754644"/>
    </source>
</evidence>
<comment type="caution">
    <text evidence="6">The sequence shown here is derived from an EMBL/GenBank/DDBJ whole genome shotgun (WGS) entry which is preliminary data.</text>
</comment>
<dbReference type="InterPro" id="IPR020846">
    <property type="entry name" value="MFS_dom"/>
</dbReference>
<dbReference type="Gene3D" id="1.20.1250.20">
    <property type="entry name" value="MFS general substrate transporter like domains"/>
    <property type="match status" value="1"/>
</dbReference>
<evidence type="ECO:0000256" key="2">
    <source>
        <dbReference type="ARBA" id="ARBA00022989"/>
    </source>
</evidence>
<dbReference type="EMBL" id="JABMOJ010000198">
    <property type="protein sequence ID" value="NQV64782.1"/>
    <property type="molecule type" value="Genomic_DNA"/>
</dbReference>
<evidence type="ECO:0000313" key="6">
    <source>
        <dbReference type="EMBL" id="NQV64782.1"/>
    </source>
</evidence>
<reference evidence="6" key="1">
    <citation type="submission" date="2020-05" db="EMBL/GenBank/DDBJ databases">
        <title>Sulfur intermediates as new biogeochemical hubs in an aquatic model microbial ecosystem.</title>
        <authorList>
            <person name="Vigneron A."/>
        </authorList>
    </citation>
    <scope>NUCLEOTIDE SEQUENCE</scope>
    <source>
        <strain evidence="6">Bin.250</strain>
    </source>
</reference>
<dbReference type="SUPFAM" id="SSF103473">
    <property type="entry name" value="MFS general substrate transporter"/>
    <property type="match status" value="1"/>
</dbReference>
<feature type="transmembrane region" description="Helical" evidence="4">
    <location>
        <begin position="55"/>
        <end position="74"/>
    </location>
</feature>
<evidence type="ECO:0000256" key="3">
    <source>
        <dbReference type="ARBA" id="ARBA00023136"/>
    </source>
</evidence>
<dbReference type="AlphaFoldDB" id="A0A972VXB0"/>
<feature type="domain" description="Major facilitator superfamily (MFS) profile" evidence="5">
    <location>
        <begin position="14"/>
        <end position="79"/>
    </location>
</feature>
<dbReference type="InterPro" id="IPR036259">
    <property type="entry name" value="MFS_trans_sf"/>
</dbReference>
<name>A0A972VXB0_9GAMM</name>
<dbReference type="Proteomes" id="UP000754644">
    <property type="component" value="Unassembled WGS sequence"/>
</dbReference>
<dbReference type="GO" id="GO:0022857">
    <property type="term" value="F:transmembrane transporter activity"/>
    <property type="evidence" value="ECO:0007669"/>
    <property type="project" value="InterPro"/>
</dbReference>
<feature type="non-terminal residue" evidence="6">
    <location>
        <position position="79"/>
    </location>
</feature>
<feature type="transmembrane region" description="Helical" evidence="4">
    <location>
        <begin position="12"/>
        <end position="35"/>
    </location>
</feature>
<accession>A0A972VXB0</accession>
<keyword evidence="2 4" id="KW-1133">Transmembrane helix</keyword>
<evidence type="ECO:0000259" key="5">
    <source>
        <dbReference type="PROSITE" id="PS50850"/>
    </source>
</evidence>
<proteinExistence type="predicted"/>
<sequence>MNPTVKQDKDPAYGWIMVLVAFTLSAFAFGALGSISVFLKPLAEEFGWGRGDISLAYTATAFSSALFGILWGYVADRVG</sequence>
<gene>
    <name evidence="6" type="ORF">HQ497_05390</name>
</gene>
<evidence type="ECO:0000256" key="4">
    <source>
        <dbReference type="SAM" id="Phobius"/>
    </source>
</evidence>
<organism evidence="6 7">
    <name type="scientific">SAR86 cluster bacterium</name>
    <dbReference type="NCBI Taxonomy" id="2030880"/>
    <lineage>
        <taxon>Bacteria</taxon>
        <taxon>Pseudomonadati</taxon>
        <taxon>Pseudomonadota</taxon>
        <taxon>Gammaproteobacteria</taxon>
        <taxon>SAR86 cluster</taxon>
    </lineage>
</organism>
<dbReference type="PROSITE" id="PS50850">
    <property type="entry name" value="MFS"/>
    <property type="match status" value="1"/>
</dbReference>
<keyword evidence="1 4" id="KW-0812">Transmembrane</keyword>
<keyword evidence="3 4" id="KW-0472">Membrane</keyword>